<evidence type="ECO:0000313" key="4">
    <source>
        <dbReference type="EMBL" id="OYX05365.1"/>
    </source>
</evidence>
<dbReference type="InterPro" id="IPR001633">
    <property type="entry name" value="EAL_dom"/>
</dbReference>
<feature type="transmembrane region" description="Helical" evidence="1">
    <location>
        <begin position="38"/>
        <end position="58"/>
    </location>
</feature>
<dbReference type="Proteomes" id="UP000215616">
    <property type="component" value="Unassembled WGS sequence"/>
</dbReference>
<dbReference type="AlphaFoldDB" id="A0A258DBN5"/>
<dbReference type="PANTHER" id="PTHR44757">
    <property type="entry name" value="DIGUANYLATE CYCLASE DGCP"/>
    <property type="match status" value="1"/>
</dbReference>
<feature type="transmembrane region" description="Helical" evidence="1">
    <location>
        <begin position="175"/>
        <end position="198"/>
    </location>
</feature>
<keyword evidence="1" id="KW-0812">Transmembrane</keyword>
<feature type="transmembrane region" description="Helical" evidence="1">
    <location>
        <begin position="129"/>
        <end position="147"/>
    </location>
</feature>
<name>A0A258DBN5_CAUVI</name>
<dbReference type="InterPro" id="IPR000160">
    <property type="entry name" value="GGDEF_dom"/>
</dbReference>
<feature type="domain" description="GGDEF" evidence="3">
    <location>
        <begin position="259"/>
        <end position="392"/>
    </location>
</feature>
<dbReference type="SUPFAM" id="SSF55073">
    <property type="entry name" value="Nucleotide cyclase"/>
    <property type="match status" value="1"/>
</dbReference>
<keyword evidence="1" id="KW-0472">Membrane</keyword>
<dbReference type="CDD" id="cd01949">
    <property type="entry name" value="GGDEF"/>
    <property type="match status" value="1"/>
</dbReference>
<dbReference type="EMBL" id="NCDQ01000037">
    <property type="protein sequence ID" value="OYX05365.1"/>
    <property type="molecule type" value="Genomic_DNA"/>
</dbReference>
<evidence type="ECO:0000313" key="5">
    <source>
        <dbReference type="Proteomes" id="UP000215616"/>
    </source>
</evidence>
<dbReference type="SMART" id="SM00052">
    <property type="entry name" value="EAL"/>
    <property type="match status" value="1"/>
</dbReference>
<dbReference type="PROSITE" id="PS50887">
    <property type="entry name" value="GGDEF"/>
    <property type="match status" value="1"/>
</dbReference>
<dbReference type="PROSITE" id="PS50883">
    <property type="entry name" value="EAL"/>
    <property type="match status" value="1"/>
</dbReference>
<dbReference type="SMART" id="SM00267">
    <property type="entry name" value="GGDEF"/>
    <property type="match status" value="1"/>
</dbReference>
<evidence type="ECO:0000259" key="3">
    <source>
        <dbReference type="PROSITE" id="PS50887"/>
    </source>
</evidence>
<dbReference type="InterPro" id="IPR035919">
    <property type="entry name" value="EAL_sf"/>
</dbReference>
<dbReference type="InterPro" id="IPR029787">
    <property type="entry name" value="Nucleotide_cyclase"/>
</dbReference>
<dbReference type="InterPro" id="IPR043128">
    <property type="entry name" value="Rev_trsase/Diguanyl_cyclase"/>
</dbReference>
<evidence type="ECO:0000256" key="1">
    <source>
        <dbReference type="SAM" id="Phobius"/>
    </source>
</evidence>
<keyword evidence="1" id="KW-1133">Transmembrane helix</keyword>
<dbReference type="Gene3D" id="3.20.20.450">
    <property type="entry name" value="EAL domain"/>
    <property type="match status" value="1"/>
</dbReference>
<dbReference type="NCBIfam" id="TIGR00254">
    <property type="entry name" value="GGDEF"/>
    <property type="match status" value="1"/>
</dbReference>
<reference evidence="4 5" key="1">
    <citation type="submission" date="2017-03" db="EMBL/GenBank/DDBJ databases">
        <title>Lifting the veil on microbial sulfur biogeochemistry in mining wastewaters.</title>
        <authorList>
            <person name="Kantor R.S."/>
            <person name="Colenbrander Nelson T."/>
            <person name="Marshall S."/>
            <person name="Bennett D."/>
            <person name="Apte S."/>
            <person name="Camacho D."/>
            <person name="Thomas B.C."/>
            <person name="Warren L.A."/>
            <person name="Banfield J.F."/>
        </authorList>
    </citation>
    <scope>NUCLEOTIDE SEQUENCE [LARGE SCALE GENOMIC DNA]</scope>
    <source>
        <strain evidence="4">32-67-7</strain>
    </source>
</reference>
<organism evidence="4 5">
    <name type="scientific">Caulobacter vibrioides</name>
    <name type="common">Caulobacter crescentus</name>
    <dbReference type="NCBI Taxonomy" id="155892"/>
    <lineage>
        <taxon>Bacteria</taxon>
        <taxon>Pseudomonadati</taxon>
        <taxon>Pseudomonadota</taxon>
        <taxon>Alphaproteobacteria</taxon>
        <taxon>Caulobacterales</taxon>
        <taxon>Caulobacteraceae</taxon>
        <taxon>Caulobacter</taxon>
    </lineage>
</organism>
<feature type="domain" description="EAL" evidence="2">
    <location>
        <begin position="401"/>
        <end position="651"/>
    </location>
</feature>
<dbReference type="Gene3D" id="3.30.70.270">
    <property type="match status" value="1"/>
</dbReference>
<dbReference type="InterPro" id="IPR052155">
    <property type="entry name" value="Biofilm_reg_signaling"/>
</dbReference>
<gene>
    <name evidence="4" type="ORF">B7Z12_03725</name>
</gene>
<proteinExistence type="predicted"/>
<accession>A0A258DBN5</accession>
<protein>
    <submittedName>
        <fullName evidence="4">GGDEF-domain containing protein</fullName>
    </submittedName>
</protein>
<sequence>MFDVVSLSQRIKRLFAIRRDQPELVIAQARALSWQVPLMYVVVLANAYALAASHLRVAPLWLNIGLPALLTVVCAIRSVGWLKIGGARVDPEQAARMLAGTLKTSGFLAAEFAGWSLALYPYGDAYQKAHIAFYMSITVIACIFCLMHLRGAAILVTLVVLGSMVAFFATTGQPVFQAMAANIVVVSAVMVVILLAHYREFSDLVQSRVTLTQKAEEARRLSDENDRLANLDSLTDLPNRRRYFAELDARVEAARQSGQGFVAGVVDLDDFKPINDAFGHATGDRLLIEVGRRLKAFNGPPILAARLGGDEFGLIIDAALEPDALRALGRELCAVLNATYDLRGVRAQVGASIGFCPFPSGADTSEQLFERADYALYHAKQSIKGTAVVFDERHEAAIRDMAVVEHSLRHADLEREMSVHFQPLVDIVGQRTVALEALARWTSPEIGPIRPDVFIRAAERSGQIVEITRLLVAKALREMRAWPMDVRVSINLSARDIASMENVQRLLDIVRESCVAPHRIDFEITETAIVCDFDQARDALAAFHDLGVRTALDDFGTGHSSLSHLRLLPLDKLKIDASFVSDIEHNPASEDIVRTVLQLGRNLRMECVIEGVETEVQRDRVAALGATVMQGYHFARPMPAEAVPGYLSGEAVSAARRRRERGAGPAEWDGDFCREAG</sequence>
<dbReference type="Pfam" id="PF00990">
    <property type="entry name" value="GGDEF"/>
    <property type="match status" value="1"/>
</dbReference>
<feature type="transmembrane region" description="Helical" evidence="1">
    <location>
        <begin position="64"/>
        <end position="84"/>
    </location>
</feature>
<comment type="caution">
    <text evidence="4">The sequence shown here is derived from an EMBL/GenBank/DDBJ whole genome shotgun (WGS) entry which is preliminary data.</text>
</comment>
<dbReference type="PANTHER" id="PTHR44757:SF2">
    <property type="entry name" value="BIOFILM ARCHITECTURE MAINTENANCE PROTEIN MBAA"/>
    <property type="match status" value="1"/>
</dbReference>
<evidence type="ECO:0000259" key="2">
    <source>
        <dbReference type="PROSITE" id="PS50883"/>
    </source>
</evidence>
<dbReference type="SUPFAM" id="SSF141868">
    <property type="entry name" value="EAL domain-like"/>
    <property type="match status" value="1"/>
</dbReference>
<feature type="transmembrane region" description="Helical" evidence="1">
    <location>
        <begin position="152"/>
        <end position="169"/>
    </location>
</feature>
<feature type="transmembrane region" description="Helical" evidence="1">
    <location>
        <begin position="105"/>
        <end position="123"/>
    </location>
</feature>
<dbReference type="CDD" id="cd01948">
    <property type="entry name" value="EAL"/>
    <property type="match status" value="1"/>
</dbReference>
<dbReference type="Pfam" id="PF00563">
    <property type="entry name" value="EAL"/>
    <property type="match status" value="1"/>
</dbReference>